<protein>
    <submittedName>
        <fullName evidence="2">Uncharacterized protein</fullName>
    </submittedName>
</protein>
<evidence type="ECO:0000256" key="1">
    <source>
        <dbReference type="SAM" id="MobiDB-lite"/>
    </source>
</evidence>
<dbReference type="OrthoDB" id="10453906at2759"/>
<feature type="compositionally biased region" description="Basic and acidic residues" evidence="1">
    <location>
        <begin position="102"/>
        <end position="113"/>
    </location>
</feature>
<keyword evidence="3" id="KW-1185">Reference proteome</keyword>
<dbReference type="EMBL" id="FN653282">
    <property type="protein sequence ID" value="CBY14407.1"/>
    <property type="molecule type" value="Genomic_DNA"/>
</dbReference>
<feature type="compositionally biased region" description="Polar residues" evidence="1">
    <location>
        <begin position="45"/>
        <end position="55"/>
    </location>
</feature>
<name>E4XXL3_OIKDI</name>
<feature type="region of interest" description="Disordered" evidence="1">
    <location>
        <begin position="354"/>
        <end position="376"/>
    </location>
</feature>
<evidence type="ECO:0000313" key="3">
    <source>
        <dbReference type="Proteomes" id="UP000001307"/>
    </source>
</evidence>
<dbReference type="Proteomes" id="UP000001307">
    <property type="component" value="Unassembled WGS sequence"/>
</dbReference>
<feature type="region of interest" description="Disordered" evidence="1">
    <location>
        <begin position="45"/>
        <end position="278"/>
    </location>
</feature>
<evidence type="ECO:0000313" key="2">
    <source>
        <dbReference type="EMBL" id="CBY14407.1"/>
    </source>
</evidence>
<proteinExistence type="predicted"/>
<feature type="compositionally biased region" description="Low complexity" evidence="1">
    <location>
        <begin position="117"/>
        <end position="126"/>
    </location>
</feature>
<accession>E4XXL3</accession>
<dbReference type="AlphaFoldDB" id="E4XXL3"/>
<feature type="compositionally biased region" description="Polar residues" evidence="1">
    <location>
        <begin position="356"/>
        <end position="369"/>
    </location>
</feature>
<feature type="compositionally biased region" description="Basic residues" evidence="1">
    <location>
        <begin position="263"/>
        <end position="272"/>
    </location>
</feature>
<dbReference type="InParanoid" id="E4XXL3"/>
<sequence length="439" mass="48719">MDEILIEDGNGENYDILAGDKTCEFDDENKKQLPRIIIQEVANTVTNLNNTQSSQEPEKQDSGIEDKDSIPNSPTNAPAAPVNKLELHAKSWKPKVKTARQIRAERFHAEQKRKAFAAENAKELAAPRSGANSPQEKSEAKESQVQTRKPRFPGQFRKPSVRPFVPKPAGPAANRIWDPTRRRSAPPIQTAFERNQNFRKSPPKTAAPKRASPVQKGKAAKNDHGPQKTGNGSKNKKKTLSPQKKIPMQMSNGQRQAIVKNIAPKKAKKSKSPNKLNSAAENMQKAKLVIDNFHITVNYKKGQRLMNVDSPVSIRKKQASQELLQMIQTKSPPKAPSTEKEKENASKHILGMINPFGSSNKPQKPSSVVISEPELRSENPAIAEKINEENFAETKIPQILVQEEDEEISAEEEEATTVATVIEKTLVEGIENVTIKADE</sequence>
<organism evidence="2">
    <name type="scientific">Oikopleura dioica</name>
    <name type="common">Tunicate</name>
    <dbReference type="NCBI Taxonomy" id="34765"/>
    <lineage>
        <taxon>Eukaryota</taxon>
        <taxon>Metazoa</taxon>
        <taxon>Chordata</taxon>
        <taxon>Tunicata</taxon>
        <taxon>Appendicularia</taxon>
        <taxon>Copelata</taxon>
        <taxon>Oikopleuridae</taxon>
        <taxon>Oikopleura</taxon>
    </lineage>
</organism>
<feature type="compositionally biased region" description="Basic and acidic residues" evidence="1">
    <location>
        <begin position="56"/>
        <end position="69"/>
    </location>
</feature>
<gene>
    <name evidence="2" type="ORF">GSOID_T00007403001</name>
</gene>
<reference evidence="2" key="1">
    <citation type="journal article" date="2010" name="Science">
        <title>Plasticity of animal genome architecture unmasked by rapid evolution of a pelagic tunicate.</title>
        <authorList>
            <person name="Denoeud F."/>
            <person name="Henriet S."/>
            <person name="Mungpakdee S."/>
            <person name="Aury J.M."/>
            <person name="Da Silva C."/>
            <person name="Brinkmann H."/>
            <person name="Mikhaleva J."/>
            <person name="Olsen L.C."/>
            <person name="Jubin C."/>
            <person name="Canestro C."/>
            <person name="Bouquet J.M."/>
            <person name="Danks G."/>
            <person name="Poulain J."/>
            <person name="Campsteijn C."/>
            <person name="Adamski M."/>
            <person name="Cross I."/>
            <person name="Yadetie F."/>
            <person name="Muffato M."/>
            <person name="Louis A."/>
            <person name="Butcher S."/>
            <person name="Tsagkogeorga G."/>
            <person name="Konrad A."/>
            <person name="Singh S."/>
            <person name="Jensen M.F."/>
            <person name="Cong E.H."/>
            <person name="Eikeseth-Otteraa H."/>
            <person name="Noel B."/>
            <person name="Anthouard V."/>
            <person name="Porcel B.M."/>
            <person name="Kachouri-Lafond R."/>
            <person name="Nishino A."/>
            <person name="Ugolini M."/>
            <person name="Chourrout P."/>
            <person name="Nishida H."/>
            <person name="Aasland R."/>
            <person name="Huzurbazar S."/>
            <person name="Westhof E."/>
            <person name="Delsuc F."/>
            <person name="Lehrach H."/>
            <person name="Reinhardt R."/>
            <person name="Weissenbach J."/>
            <person name="Roy S.W."/>
            <person name="Artiguenave F."/>
            <person name="Postlethwait J.H."/>
            <person name="Manak J.R."/>
            <person name="Thompson E.M."/>
            <person name="Jaillon O."/>
            <person name="Du Pasquier L."/>
            <person name="Boudinot P."/>
            <person name="Liberles D.A."/>
            <person name="Volff J.N."/>
            <person name="Philippe H."/>
            <person name="Lenhard B."/>
            <person name="Roest Crollius H."/>
            <person name="Wincker P."/>
            <person name="Chourrout D."/>
        </authorList>
    </citation>
    <scope>NUCLEOTIDE SEQUENCE [LARGE SCALE GENOMIC DNA]</scope>
</reference>
<feature type="compositionally biased region" description="Basic residues" evidence="1">
    <location>
        <begin position="90"/>
        <end position="100"/>
    </location>
</feature>